<organism evidence="1 2">
    <name type="scientific">Erythroxylum novogranatense</name>
    <dbReference type="NCBI Taxonomy" id="1862640"/>
    <lineage>
        <taxon>Eukaryota</taxon>
        <taxon>Viridiplantae</taxon>
        <taxon>Streptophyta</taxon>
        <taxon>Embryophyta</taxon>
        <taxon>Tracheophyta</taxon>
        <taxon>Spermatophyta</taxon>
        <taxon>Magnoliopsida</taxon>
        <taxon>eudicotyledons</taxon>
        <taxon>Gunneridae</taxon>
        <taxon>Pentapetalae</taxon>
        <taxon>rosids</taxon>
        <taxon>fabids</taxon>
        <taxon>Malpighiales</taxon>
        <taxon>Erythroxylaceae</taxon>
        <taxon>Erythroxylum</taxon>
    </lineage>
</organism>
<gene>
    <name evidence="1" type="ORF">K2173_010965</name>
</gene>
<evidence type="ECO:0000313" key="1">
    <source>
        <dbReference type="EMBL" id="KAJ8760109.1"/>
    </source>
</evidence>
<sequence>MDRVDDKDDVVEDRGAVYESSLVEADNLLSCTVDVANSVVDAVEYAMINVTGVGFDTTHVEAVKYSHSAEDENASDVTMDVLNGAVDVVNDGKVNLHVLEK</sequence>
<dbReference type="AlphaFoldDB" id="A0AAV8T1X1"/>
<keyword evidence="2" id="KW-1185">Reference proteome</keyword>
<dbReference type="EMBL" id="JAIWQS010000007">
    <property type="protein sequence ID" value="KAJ8760109.1"/>
    <property type="molecule type" value="Genomic_DNA"/>
</dbReference>
<proteinExistence type="predicted"/>
<comment type="caution">
    <text evidence="1">The sequence shown here is derived from an EMBL/GenBank/DDBJ whole genome shotgun (WGS) entry which is preliminary data.</text>
</comment>
<dbReference type="Proteomes" id="UP001159364">
    <property type="component" value="Linkage Group LG07"/>
</dbReference>
<name>A0AAV8T1X1_9ROSI</name>
<reference evidence="1 2" key="1">
    <citation type="submission" date="2021-09" db="EMBL/GenBank/DDBJ databases">
        <title>Genomic insights and catalytic innovation underlie evolution of tropane alkaloids biosynthesis.</title>
        <authorList>
            <person name="Wang Y.-J."/>
            <person name="Tian T."/>
            <person name="Huang J.-P."/>
            <person name="Huang S.-X."/>
        </authorList>
    </citation>
    <scope>NUCLEOTIDE SEQUENCE [LARGE SCALE GENOMIC DNA]</scope>
    <source>
        <strain evidence="1">KIB-2018</strain>
        <tissue evidence="1">Leaf</tissue>
    </source>
</reference>
<protein>
    <submittedName>
        <fullName evidence="1">Uncharacterized protein</fullName>
    </submittedName>
</protein>
<evidence type="ECO:0000313" key="2">
    <source>
        <dbReference type="Proteomes" id="UP001159364"/>
    </source>
</evidence>
<accession>A0AAV8T1X1</accession>